<dbReference type="AlphaFoldDB" id="A0A4S3IXP3"/>
<organism evidence="1 2">
    <name type="scientific">Aspergillus tanneri</name>
    <dbReference type="NCBI Taxonomy" id="1220188"/>
    <lineage>
        <taxon>Eukaryota</taxon>
        <taxon>Fungi</taxon>
        <taxon>Dikarya</taxon>
        <taxon>Ascomycota</taxon>
        <taxon>Pezizomycotina</taxon>
        <taxon>Eurotiomycetes</taxon>
        <taxon>Eurotiomycetidae</taxon>
        <taxon>Eurotiales</taxon>
        <taxon>Aspergillaceae</taxon>
        <taxon>Aspergillus</taxon>
        <taxon>Aspergillus subgen. Circumdati</taxon>
    </lineage>
</organism>
<protein>
    <submittedName>
        <fullName evidence="1">Uncharacterized protein</fullName>
    </submittedName>
</protein>
<keyword evidence="2" id="KW-1185">Reference proteome</keyword>
<dbReference type="Proteomes" id="UP000308092">
    <property type="component" value="Unassembled WGS sequence"/>
</dbReference>
<accession>A0A4S3IXP3</accession>
<comment type="caution">
    <text evidence="1">The sequence shown here is derived from an EMBL/GenBank/DDBJ whole genome shotgun (WGS) entry which is preliminary data.</text>
</comment>
<reference evidence="1 2" key="1">
    <citation type="submission" date="2019-03" db="EMBL/GenBank/DDBJ databases">
        <title>The genome sequence of a newly discovered highly antifungal drug resistant Aspergillus species, Aspergillus tanneri NIH 1004.</title>
        <authorList>
            <person name="Mounaud S."/>
            <person name="Singh I."/>
            <person name="Joardar V."/>
            <person name="Pakala S."/>
            <person name="Pakala S."/>
            <person name="Venepally P."/>
            <person name="Hoover J."/>
            <person name="Nierman W."/>
            <person name="Chung J."/>
            <person name="Losada L."/>
        </authorList>
    </citation>
    <scope>NUCLEOTIDE SEQUENCE [LARGE SCALE GENOMIC DNA]</scope>
    <source>
        <strain evidence="1 2">NIH1004</strain>
    </source>
</reference>
<evidence type="ECO:0000313" key="1">
    <source>
        <dbReference type="EMBL" id="THC87025.1"/>
    </source>
</evidence>
<evidence type="ECO:0000313" key="2">
    <source>
        <dbReference type="Proteomes" id="UP000308092"/>
    </source>
</evidence>
<proteinExistence type="predicted"/>
<dbReference type="EMBL" id="SOSA01001601">
    <property type="protein sequence ID" value="THC87025.1"/>
    <property type="molecule type" value="Genomic_DNA"/>
</dbReference>
<dbReference type="VEuPathDB" id="FungiDB:EYZ11_013529"/>
<gene>
    <name evidence="1" type="ORF">EYZ11_013529</name>
</gene>
<sequence>MSLKKMPDKAVYLCTELGHSYRTSFDERIARCRVRVWCVPSNHPVEWYLQGEMLP</sequence>
<name>A0A4S3IXP3_9EURO</name>